<evidence type="ECO:0000313" key="2">
    <source>
        <dbReference type="EMBL" id="KAJ7970291.1"/>
    </source>
</evidence>
<name>A0AAD7M7G9_QUISA</name>
<comment type="caution">
    <text evidence="2">The sequence shown here is derived from an EMBL/GenBank/DDBJ whole genome shotgun (WGS) entry which is preliminary data.</text>
</comment>
<keyword evidence="1" id="KW-1133">Transmembrane helix</keyword>
<dbReference type="KEGG" id="qsa:O6P43_008500"/>
<keyword evidence="3" id="KW-1185">Reference proteome</keyword>
<dbReference type="InterPro" id="IPR015422">
    <property type="entry name" value="PyrdxlP-dep_Trfase_small"/>
</dbReference>
<dbReference type="Proteomes" id="UP001163823">
    <property type="component" value="Chromosome 4"/>
</dbReference>
<protein>
    <submittedName>
        <fullName evidence="2">Tyrosine decarboxylase</fullName>
    </submittedName>
</protein>
<keyword evidence="1" id="KW-0472">Membrane</keyword>
<dbReference type="Gene3D" id="3.90.1150.10">
    <property type="entry name" value="Aspartate Aminotransferase, domain 1"/>
    <property type="match status" value="1"/>
</dbReference>
<keyword evidence="1" id="KW-0812">Transmembrane</keyword>
<dbReference type="EMBL" id="JARAOO010000004">
    <property type="protein sequence ID" value="KAJ7970291.1"/>
    <property type="molecule type" value="Genomic_DNA"/>
</dbReference>
<proteinExistence type="predicted"/>
<evidence type="ECO:0000313" key="3">
    <source>
        <dbReference type="Proteomes" id="UP001163823"/>
    </source>
</evidence>
<gene>
    <name evidence="2" type="ORF">O6P43_008500</name>
</gene>
<feature type="transmembrane region" description="Helical" evidence="1">
    <location>
        <begin position="56"/>
        <end position="74"/>
    </location>
</feature>
<reference evidence="2" key="1">
    <citation type="journal article" date="2023" name="Science">
        <title>Elucidation of the pathway for biosynthesis of saponin adjuvants from the soapbark tree.</title>
        <authorList>
            <person name="Reed J."/>
            <person name="Orme A."/>
            <person name="El-Demerdash A."/>
            <person name="Owen C."/>
            <person name="Martin L.B.B."/>
            <person name="Misra R.C."/>
            <person name="Kikuchi S."/>
            <person name="Rejzek M."/>
            <person name="Martin A.C."/>
            <person name="Harkess A."/>
            <person name="Leebens-Mack J."/>
            <person name="Louveau T."/>
            <person name="Stephenson M.J."/>
            <person name="Osbourn A."/>
        </authorList>
    </citation>
    <scope>NUCLEOTIDE SEQUENCE</scope>
    <source>
        <strain evidence="2">S10</strain>
    </source>
</reference>
<organism evidence="2 3">
    <name type="scientific">Quillaja saponaria</name>
    <name type="common">Soap bark tree</name>
    <dbReference type="NCBI Taxonomy" id="32244"/>
    <lineage>
        <taxon>Eukaryota</taxon>
        <taxon>Viridiplantae</taxon>
        <taxon>Streptophyta</taxon>
        <taxon>Embryophyta</taxon>
        <taxon>Tracheophyta</taxon>
        <taxon>Spermatophyta</taxon>
        <taxon>Magnoliopsida</taxon>
        <taxon>eudicotyledons</taxon>
        <taxon>Gunneridae</taxon>
        <taxon>Pentapetalae</taxon>
        <taxon>rosids</taxon>
        <taxon>fabids</taxon>
        <taxon>Fabales</taxon>
        <taxon>Quillajaceae</taxon>
        <taxon>Quillaja</taxon>
    </lineage>
</organism>
<evidence type="ECO:0000256" key="1">
    <source>
        <dbReference type="SAM" id="Phobius"/>
    </source>
</evidence>
<dbReference type="AlphaFoldDB" id="A0AAD7M7G9"/>
<accession>A0AAD7M7G9</accession>
<sequence length="75" mass="8624">MAKIFEGLVKLDKRLEVVVSAMTGMLWLMEFTRFAVGATLTEERHVRKAWNIVQGYAYLLYGAFRGVVFSFAYLL</sequence>
<feature type="transmembrane region" description="Helical" evidence="1">
    <location>
        <begin position="17"/>
        <end position="36"/>
    </location>
</feature>